<feature type="transmembrane region" description="Helical" evidence="8">
    <location>
        <begin position="665"/>
        <end position="687"/>
    </location>
</feature>
<name>A0A8C5FL35_GADMO</name>
<dbReference type="GO" id="GO:0043931">
    <property type="term" value="P:ossification involved in bone maturation"/>
    <property type="evidence" value="ECO:0007669"/>
    <property type="project" value="TreeGrafter"/>
</dbReference>
<dbReference type="Pfam" id="PF01403">
    <property type="entry name" value="Sema"/>
    <property type="match status" value="1"/>
</dbReference>
<dbReference type="PANTHER" id="PTHR11036">
    <property type="entry name" value="SEMAPHORIN"/>
    <property type="match status" value="1"/>
</dbReference>
<evidence type="ECO:0000256" key="4">
    <source>
        <dbReference type="ARBA" id="ARBA00023157"/>
    </source>
</evidence>
<dbReference type="GO" id="GO:0045499">
    <property type="term" value="F:chemorepellent activity"/>
    <property type="evidence" value="ECO:0007669"/>
    <property type="project" value="TreeGrafter"/>
</dbReference>
<feature type="signal peptide" evidence="9">
    <location>
        <begin position="1"/>
        <end position="18"/>
    </location>
</feature>
<evidence type="ECO:0000256" key="9">
    <source>
        <dbReference type="SAM" id="SignalP"/>
    </source>
</evidence>
<keyword evidence="9" id="KW-0732">Signal</keyword>
<dbReference type="Gene3D" id="2.130.10.10">
    <property type="entry name" value="YVTN repeat-like/Quinoprotein amine dehydrogenase"/>
    <property type="match status" value="1"/>
</dbReference>
<dbReference type="GO" id="GO:0071526">
    <property type="term" value="P:semaphorin-plexin signaling pathway"/>
    <property type="evidence" value="ECO:0007669"/>
    <property type="project" value="TreeGrafter"/>
</dbReference>
<keyword evidence="8" id="KW-1133">Transmembrane helix</keyword>
<dbReference type="Gene3D" id="3.30.1680.10">
    <property type="entry name" value="ligand-binding face of the semaphorins, domain 2"/>
    <property type="match status" value="1"/>
</dbReference>
<feature type="region of interest" description="Disordered" evidence="7">
    <location>
        <begin position="698"/>
        <end position="751"/>
    </location>
</feature>
<dbReference type="InterPro" id="IPR036179">
    <property type="entry name" value="Ig-like_dom_sf"/>
</dbReference>
<keyword evidence="3 8" id="KW-0472">Membrane</keyword>
<dbReference type="GO" id="GO:0007411">
    <property type="term" value="P:axon guidance"/>
    <property type="evidence" value="ECO:0007669"/>
    <property type="project" value="TreeGrafter"/>
</dbReference>
<dbReference type="InterPro" id="IPR016201">
    <property type="entry name" value="PSI"/>
</dbReference>
<comment type="similarity">
    <text evidence="2">Belongs to the semaphorin family.</text>
</comment>
<proteinExistence type="inferred from homology"/>
<evidence type="ECO:0000256" key="3">
    <source>
        <dbReference type="ARBA" id="ARBA00023136"/>
    </source>
</evidence>
<dbReference type="OrthoDB" id="9988752at2759"/>
<evidence type="ECO:0000256" key="7">
    <source>
        <dbReference type="SAM" id="MobiDB-lite"/>
    </source>
</evidence>
<comment type="subcellular location">
    <subcellularLocation>
        <location evidence="1">Membrane</location>
    </subcellularLocation>
</comment>
<dbReference type="SMART" id="SM00423">
    <property type="entry name" value="PSI"/>
    <property type="match status" value="1"/>
</dbReference>
<organism evidence="12 13">
    <name type="scientific">Gadus morhua</name>
    <name type="common">Atlantic cod</name>
    <dbReference type="NCBI Taxonomy" id="8049"/>
    <lineage>
        <taxon>Eukaryota</taxon>
        <taxon>Metazoa</taxon>
        <taxon>Chordata</taxon>
        <taxon>Craniata</taxon>
        <taxon>Vertebrata</taxon>
        <taxon>Euteleostomi</taxon>
        <taxon>Actinopterygii</taxon>
        <taxon>Neopterygii</taxon>
        <taxon>Teleostei</taxon>
        <taxon>Neoteleostei</taxon>
        <taxon>Acanthomorphata</taxon>
        <taxon>Zeiogadaria</taxon>
        <taxon>Gadariae</taxon>
        <taxon>Gadiformes</taxon>
        <taxon>Gadoidei</taxon>
        <taxon>Gadidae</taxon>
        <taxon>Gadus</taxon>
    </lineage>
</organism>
<feature type="chain" id="PRO_5034147066" evidence="9">
    <location>
        <begin position="19"/>
        <end position="751"/>
    </location>
</feature>
<reference evidence="12" key="2">
    <citation type="submission" date="2025-09" db="UniProtKB">
        <authorList>
            <consortium name="Ensembl"/>
        </authorList>
    </citation>
    <scope>IDENTIFICATION</scope>
</reference>
<keyword evidence="13" id="KW-1185">Reference proteome</keyword>
<dbReference type="OMA" id="RDHTREF"/>
<dbReference type="AlphaFoldDB" id="A0A8C5FL35"/>
<keyword evidence="5" id="KW-0325">Glycoprotein</keyword>
<dbReference type="SUPFAM" id="SSF103575">
    <property type="entry name" value="Plexin repeat"/>
    <property type="match status" value="1"/>
</dbReference>
<dbReference type="GO" id="GO:0001755">
    <property type="term" value="P:neural crest cell migration"/>
    <property type="evidence" value="ECO:0007669"/>
    <property type="project" value="TreeGrafter"/>
</dbReference>
<dbReference type="InterPro" id="IPR027231">
    <property type="entry name" value="Semaphorin"/>
</dbReference>
<dbReference type="GO" id="GO:0030335">
    <property type="term" value="P:positive regulation of cell migration"/>
    <property type="evidence" value="ECO:0007669"/>
    <property type="project" value="TreeGrafter"/>
</dbReference>
<dbReference type="PANTHER" id="PTHR11036:SF135">
    <property type="entry name" value="SEMAPHORIN 4D ISOFORM X1-RELATED"/>
    <property type="match status" value="1"/>
</dbReference>
<sequence length="751" mass="82616">MDLLLSLRLLWLMPLAWTLGGCSPSMEGISRKTIPYHKDHGQLFHEAGVWNYSTMLLREELGLLLLGARDTIYALDLDNISDKKASVKWEVPEAKQTECKNKGKDAEIHCKNYIRVLHTLSDGRMYVCGTNAFDPECDLMSYKDGNLILEKEVSIGDGKGKCPFDPFQTYASIMVDDNLYSATSMNFLGSEPVVMRSSSISIRTEFKSYWLNEPNFISMAQVPESKDNSEGDDDKVYLFFNEAALEYDSYSKLMVSRVARVCKGDLGGQRTLQKKWTSFLKARLDCPVLESKLPFTIQDTFLLCEPQVSWKECLFYAVFTQQPHSPALTAVCSYRVADISAVFSKGKYKNPLPVETSYVKWVMYSGDVPSPRPGACIDNEARKQGINQTLDLPDRTLQFVKDRPLMDQAVPPIGVGPLLVQRGAAFSRIVVTRVAAFDDQKYHVAFIGTESGTLVKAVNYDGKMFIIEEVQLFPSREPIKVLKLSEAKGYLYAGSASGAVQMPLATCGRSLSCMDCVLARDPYCGWDQTTSKCIAHLHGQSELIQSVKNGDASLCPAAGTVTPVNESIWLRSNLRLPCRPPSNLAAVSWQRDTIPLAPSDHYQVLPDGLLISNASALHAGHYRCLSLERSTAGDYTSVVADYQVGLVAGEWPLSPEARQDGPSVAGLQVTVGILVVLLAGLLTWNLLKGHLPLPCKRKDDGSGESGYGSAQPAGLEAGKNHSGRGTGVRNGENVVLQTDEPKQFIGDESEI</sequence>
<evidence type="ECO:0000313" key="12">
    <source>
        <dbReference type="Ensembl" id="ENSGMOP00000044516.1"/>
    </source>
</evidence>
<dbReference type="GeneTree" id="ENSGT00940000165656"/>
<reference evidence="12" key="1">
    <citation type="submission" date="2025-08" db="UniProtKB">
        <authorList>
            <consortium name="Ensembl"/>
        </authorList>
    </citation>
    <scope>IDENTIFICATION</scope>
</reference>
<evidence type="ECO:0000259" key="11">
    <source>
        <dbReference type="PROSITE" id="PS51004"/>
    </source>
</evidence>
<evidence type="ECO:0000256" key="1">
    <source>
        <dbReference type="ARBA" id="ARBA00004370"/>
    </source>
</evidence>
<feature type="domain" description="Ig-like" evidence="10">
    <location>
        <begin position="556"/>
        <end position="640"/>
    </location>
</feature>
<evidence type="ECO:0000256" key="6">
    <source>
        <dbReference type="PROSITE-ProRule" id="PRU00352"/>
    </source>
</evidence>
<dbReference type="GO" id="GO:0005886">
    <property type="term" value="C:plasma membrane"/>
    <property type="evidence" value="ECO:0007669"/>
    <property type="project" value="TreeGrafter"/>
</dbReference>
<accession>A0A8C5FL35</accession>
<comment type="caution">
    <text evidence="6">Lacks conserved residue(s) required for the propagation of feature annotation.</text>
</comment>
<dbReference type="Gene3D" id="2.60.40.10">
    <property type="entry name" value="Immunoglobulins"/>
    <property type="match status" value="1"/>
</dbReference>
<dbReference type="SUPFAM" id="SSF101912">
    <property type="entry name" value="Sema domain"/>
    <property type="match status" value="1"/>
</dbReference>
<dbReference type="Pfam" id="PF01437">
    <property type="entry name" value="PSI"/>
    <property type="match status" value="1"/>
</dbReference>
<keyword evidence="4" id="KW-1015">Disulfide bond</keyword>
<dbReference type="Proteomes" id="UP000694546">
    <property type="component" value="Chromosome 8"/>
</dbReference>
<dbReference type="InterPro" id="IPR036352">
    <property type="entry name" value="Semap_dom_sf"/>
</dbReference>
<dbReference type="InterPro" id="IPR013783">
    <property type="entry name" value="Ig-like_fold"/>
</dbReference>
<dbReference type="Ensembl" id="ENSGMOT00000035350.1">
    <property type="protein sequence ID" value="ENSGMOP00000044516.1"/>
    <property type="gene ID" value="ENSGMOG00000012258.2"/>
</dbReference>
<keyword evidence="8" id="KW-0812">Transmembrane</keyword>
<dbReference type="SMART" id="SM00630">
    <property type="entry name" value="Sema"/>
    <property type="match status" value="1"/>
</dbReference>
<evidence type="ECO:0000313" key="13">
    <source>
        <dbReference type="Proteomes" id="UP000694546"/>
    </source>
</evidence>
<dbReference type="InterPro" id="IPR007110">
    <property type="entry name" value="Ig-like_dom"/>
</dbReference>
<evidence type="ECO:0000256" key="2">
    <source>
        <dbReference type="ARBA" id="ARBA00009492"/>
    </source>
</evidence>
<evidence type="ECO:0000259" key="10">
    <source>
        <dbReference type="PROSITE" id="PS50835"/>
    </source>
</evidence>
<dbReference type="PROSITE" id="PS51004">
    <property type="entry name" value="SEMA"/>
    <property type="match status" value="1"/>
</dbReference>
<protein>
    <submittedName>
        <fullName evidence="12">Semaphorin 4e</fullName>
    </submittedName>
</protein>
<dbReference type="PROSITE" id="PS50835">
    <property type="entry name" value="IG_LIKE"/>
    <property type="match status" value="1"/>
</dbReference>
<dbReference type="GO" id="GO:0030215">
    <property type="term" value="F:semaphorin receptor binding"/>
    <property type="evidence" value="ECO:0007669"/>
    <property type="project" value="InterPro"/>
</dbReference>
<evidence type="ECO:0000256" key="8">
    <source>
        <dbReference type="SAM" id="Phobius"/>
    </source>
</evidence>
<dbReference type="InterPro" id="IPR015943">
    <property type="entry name" value="WD40/YVTN_repeat-like_dom_sf"/>
</dbReference>
<dbReference type="FunFam" id="2.130.10.10:FF:001703">
    <property type="entry name" value="Semaphorin 4e"/>
    <property type="match status" value="1"/>
</dbReference>
<dbReference type="GO" id="GO:0005615">
    <property type="term" value="C:extracellular space"/>
    <property type="evidence" value="ECO:0007669"/>
    <property type="project" value="TreeGrafter"/>
</dbReference>
<dbReference type="InterPro" id="IPR001627">
    <property type="entry name" value="Semap_dom"/>
</dbReference>
<dbReference type="SUPFAM" id="SSF48726">
    <property type="entry name" value="Immunoglobulin"/>
    <property type="match status" value="1"/>
</dbReference>
<evidence type="ECO:0000256" key="5">
    <source>
        <dbReference type="ARBA" id="ARBA00023180"/>
    </source>
</evidence>
<gene>
    <name evidence="12" type="primary">sema4e</name>
</gene>
<dbReference type="GO" id="GO:0000122">
    <property type="term" value="P:negative regulation of transcription by RNA polymerase II"/>
    <property type="evidence" value="ECO:0007669"/>
    <property type="project" value="TreeGrafter"/>
</dbReference>
<feature type="domain" description="Sema" evidence="11">
    <location>
        <begin position="31"/>
        <end position="504"/>
    </location>
</feature>
<dbReference type="InterPro" id="IPR002165">
    <property type="entry name" value="Plexin_repeat"/>
</dbReference>